<proteinExistence type="predicted"/>
<sequence length="359" mass="38257">MSGCSTVVTLLLMVFGSWGKPVPADDSSAEAGVKVNHRRLNATVYSKFFEASLLLYAPDSWVTAYQAIPEDEVECLLKLTHDPSKFKALRNTADIELVKKLVANGCPDGAQAIGKFFDAASASIQALPEGLVEALEAFADSAKQFQDTVKEAHQAGSPISNKTVDDFKNAFTTFLTQFSDLSDADKQKTADTFPKLKAFVVGDNAKQLGTDILGLISKIGDDFKEAAQNPEVQTALQQLQSTFKTVVQEYLADNQKYVDEASTLIGHNITSVLKDGNIGKFGQHHGSSVTVDPVPVVKESDALTNPWRSGGESIGNLPAAESSELQANSVSDSSASKAKVSVKAEPEGVSASGSITHKK</sequence>
<keyword evidence="4" id="KW-1185">Reference proteome</keyword>
<feature type="chain" id="PRO_5036204499" evidence="2">
    <location>
        <begin position="20"/>
        <end position="359"/>
    </location>
</feature>
<feature type="compositionally biased region" description="Low complexity" evidence="1">
    <location>
        <begin position="329"/>
        <end position="343"/>
    </location>
</feature>
<organism evidence="3 4">
    <name type="scientific">Bursaphelenchus xylophilus</name>
    <name type="common">Pinewood nematode worm</name>
    <name type="synonym">Aphelenchoides xylophilus</name>
    <dbReference type="NCBI Taxonomy" id="6326"/>
    <lineage>
        <taxon>Eukaryota</taxon>
        <taxon>Metazoa</taxon>
        <taxon>Ecdysozoa</taxon>
        <taxon>Nematoda</taxon>
        <taxon>Chromadorea</taxon>
        <taxon>Rhabditida</taxon>
        <taxon>Tylenchina</taxon>
        <taxon>Tylenchomorpha</taxon>
        <taxon>Aphelenchoidea</taxon>
        <taxon>Aphelenchoididae</taxon>
        <taxon>Bursaphelenchus</taxon>
    </lineage>
</organism>
<protein>
    <submittedName>
        <fullName evidence="3">(pine wood nematode) hypothetical protein</fullName>
    </submittedName>
</protein>
<accession>A0A7I8XBK1</accession>
<dbReference type="AlphaFoldDB" id="A0A7I8XBK1"/>
<dbReference type="EMBL" id="CAJFCV020000001">
    <property type="protein sequence ID" value="CAG9082450.1"/>
    <property type="molecule type" value="Genomic_DNA"/>
</dbReference>
<feature type="region of interest" description="Disordered" evidence="1">
    <location>
        <begin position="302"/>
        <end position="359"/>
    </location>
</feature>
<dbReference type="OrthoDB" id="5870302at2759"/>
<gene>
    <name evidence="3" type="ORF">BXYJ_LOCUS913</name>
</gene>
<evidence type="ECO:0000313" key="4">
    <source>
        <dbReference type="Proteomes" id="UP000659654"/>
    </source>
</evidence>
<evidence type="ECO:0000256" key="1">
    <source>
        <dbReference type="SAM" id="MobiDB-lite"/>
    </source>
</evidence>
<dbReference type="EMBL" id="CAJFDI010000001">
    <property type="protein sequence ID" value="CAD5208677.1"/>
    <property type="molecule type" value="Genomic_DNA"/>
</dbReference>
<feature type="signal peptide" evidence="2">
    <location>
        <begin position="1"/>
        <end position="19"/>
    </location>
</feature>
<evidence type="ECO:0000256" key="2">
    <source>
        <dbReference type="SAM" id="SignalP"/>
    </source>
</evidence>
<reference evidence="3" key="1">
    <citation type="submission" date="2020-09" db="EMBL/GenBank/DDBJ databases">
        <authorList>
            <person name="Kikuchi T."/>
        </authorList>
    </citation>
    <scope>NUCLEOTIDE SEQUENCE</scope>
    <source>
        <strain evidence="3">Ka4C1</strain>
    </source>
</reference>
<dbReference type="Proteomes" id="UP000582659">
    <property type="component" value="Unassembled WGS sequence"/>
</dbReference>
<keyword evidence="2" id="KW-0732">Signal</keyword>
<evidence type="ECO:0000313" key="3">
    <source>
        <dbReference type="EMBL" id="CAD5208677.1"/>
    </source>
</evidence>
<comment type="caution">
    <text evidence="3">The sequence shown here is derived from an EMBL/GenBank/DDBJ whole genome shotgun (WGS) entry which is preliminary data.</text>
</comment>
<dbReference type="Proteomes" id="UP000659654">
    <property type="component" value="Unassembled WGS sequence"/>
</dbReference>
<name>A0A7I8XBK1_BURXY</name>